<name>A0ACB0YST0_MELEN</name>
<comment type="caution">
    <text evidence="1">The sequence shown here is derived from an EMBL/GenBank/DDBJ whole genome shotgun (WGS) entry which is preliminary data.</text>
</comment>
<reference evidence="1" key="1">
    <citation type="submission" date="2023-11" db="EMBL/GenBank/DDBJ databases">
        <authorList>
            <person name="Poullet M."/>
        </authorList>
    </citation>
    <scope>NUCLEOTIDE SEQUENCE</scope>
    <source>
        <strain evidence="1">E1834</strain>
    </source>
</reference>
<protein>
    <submittedName>
        <fullName evidence="1">Uncharacterized protein</fullName>
    </submittedName>
</protein>
<keyword evidence="2" id="KW-1185">Reference proteome</keyword>
<dbReference type="Proteomes" id="UP001497535">
    <property type="component" value="Unassembled WGS sequence"/>
</dbReference>
<evidence type="ECO:0000313" key="1">
    <source>
        <dbReference type="EMBL" id="CAK5060943.1"/>
    </source>
</evidence>
<organism evidence="1 2">
    <name type="scientific">Meloidogyne enterolobii</name>
    <name type="common">Root-knot nematode worm</name>
    <name type="synonym">Meloidogyne mayaguensis</name>
    <dbReference type="NCBI Taxonomy" id="390850"/>
    <lineage>
        <taxon>Eukaryota</taxon>
        <taxon>Metazoa</taxon>
        <taxon>Ecdysozoa</taxon>
        <taxon>Nematoda</taxon>
        <taxon>Chromadorea</taxon>
        <taxon>Rhabditida</taxon>
        <taxon>Tylenchina</taxon>
        <taxon>Tylenchomorpha</taxon>
        <taxon>Tylenchoidea</taxon>
        <taxon>Meloidogynidae</taxon>
        <taxon>Meloidogyninae</taxon>
        <taxon>Meloidogyne</taxon>
    </lineage>
</organism>
<accession>A0ACB0YST0</accession>
<gene>
    <name evidence="1" type="ORF">MENTE1834_LOCUS16095</name>
</gene>
<evidence type="ECO:0000313" key="2">
    <source>
        <dbReference type="Proteomes" id="UP001497535"/>
    </source>
</evidence>
<sequence length="54" mass="6630">MSPWWFQRSRGLPGHSMKIVYTPAAKKIFREFFKVFARFYIQICFLVHYFFTFG</sequence>
<dbReference type="EMBL" id="CAVMJV010000018">
    <property type="protein sequence ID" value="CAK5060943.1"/>
    <property type="molecule type" value="Genomic_DNA"/>
</dbReference>
<proteinExistence type="predicted"/>